<reference evidence="2 3" key="1">
    <citation type="submission" date="2019-09" db="EMBL/GenBank/DDBJ databases">
        <title>Goodfellowia gen. nov., a new genus of the Pseudonocardineae related to Actinoalloteichus, containing Goodfellowia coeruleoviolacea gen. nov., comb. nov. gen. nov., comb. nov.</title>
        <authorList>
            <person name="Labeda D."/>
        </authorList>
    </citation>
    <scope>NUCLEOTIDE SEQUENCE [LARGE SCALE GENOMIC DNA]</scope>
    <source>
        <strain evidence="2 3">AN110305</strain>
    </source>
</reference>
<dbReference type="OrthoDB" id="9778918at2"/>
<evidence type="ECO:0000313" key="3">
    <source>
        <dbReference type="Proteomes" id="UP000323454"/>
    </source>
</evidence>
<dbReference type="InterPro" id="IPR010144">
    <property type="entry name" value="CRISPR-assoc_prot_Csd1-typ"/>
</dbReference>
<protein>
    <recommendedName>
        <fullName evidence="4">Type I-C CRISPR-associated protein Cas8c/Csd1</fullName>
    </recommendedName>
</protein>
<comment type="caution">
    <text evidence="2">The sequence shown here is derived from an EMBL/GenBank/DDBJ whole genome shotgun (WGS) entry which is preliminary data.</text>
</comment>
<dbReference type="Proteomes" id="UP000323454">
    <property type="component" value="Unassembled WGS sequence"/>
</dbReference>
<feature type="region of interest" description="Disordered" evidence="1">
    <location>
        <begin position="1"/>
        <end position="20"/>
    </location>
</feature>
<accession>A0A5B2WKP9</accession>
<dbReference type="Pfam" id="PF09709">
    <property type="entry name" value="Cas_Csd1"/>
    <property type="match status" value="1"/>
</dbReference>
<gene>
    <name evidence="2" type="ORF">F0L68_34590</name>
</gene>
<sequence length="603" mass="64091">MLLHHLAEQGRLEASDGGPAHHADRTVLWQLHLSPDGTAHLISVGTARAGKAGKTVVEGVPHSIPDPGRTSGVAAGLGADTAEYVLGWPRLAPNTGAPVPDAKTAVRHEAFVALTQRWAQTTDPVVDPVPHALAAFFREGGPARLARPDGGSGSHYMVIYVDGEHAQFAHQSPTAASFWTQEIVRRKGKSASPDTVHTGLCLICRADKPVTNTIPGKIPARLVPGATQNVAITSVNDPAAGYDASTGLVHAPICFDCADAMVTGATTILSDPDHTLSAPGRSVTAWWTSTPHPDAEACMKVVNYTGSHPAAAVREILDSLWDGKPRGRAIDTARFTTATLSGNVSRLVLRDWLDLSVAQLVTHVRTWIATQAAGTAAGRAYPVWLLALACGRWTGAAYVPLGVKADNRLADLREALLRSALTGRPIPHKVISNLLVRIHRDHAIDGPRLALIALALHHHRKDRPVPSVDSPDQPAAYVAGRILALLGNIQAQASDYKVNRTYLARAMSGARTRPDAALAQGVTMARTAWLPKLARFKPAAATALHADLTALLTRLTDVPFAGPLSHTDHLLLVTGIGHQEEHIRQSIKARKQAKAADTSEDPQ</sequence>
<proteinExistence type="predicted"/>
<dbReference type="AlphaFoldDB" id="A0A5B2WKP9"/>
<dbReference type="RefSeq" id="WP_149854108.1">
    <property type="nucleotide sequence ID" value="NZ_VUOB01000073.1"/>
</dbReference>
<evidence type="ECO:0008006" key="4">
    <source>
        <dbReference type="Google" id="ProtNLM"/>
    </source>
</evidence>
<dbReference type="EMBL" id="VUOB01000073">
    <property type="protein sequence ID" value="KAA2252653.1"/>
    <property type="molecule type" value="Genomic_DNA"/>
</dbReference>
<evidence type="ECO:0000313" key="2">
    <source>
        <dbReference type="EMBL" id="KAA2252653.1"/>
    </source>
</evidence>
<name>A0A5B2WKP9_9PSEU</name>
<keyword evidence="3" id="KW-1185">Reference proteome</keyword>
<evidence type="ECO:0000256" key="1">
    <source>
        <dbReference type="SAM" id="MobiDB-lite"/>
    </source>
</evidence>
<reference evidence="2 3" key="2">
    <citation type="submission" date="2019-09" db="EMBL/GenBank/DDBJ databases">
        <authorList>
            <person name="Jin C."/>
        </authorList>
    </citation>
    <scope>NUCLEOTIDE SEQUENCE [LARGE SCALE GENOMIC DNA]</scope>
    <source>
        <strain evidence="2 3">AN110305</strain>
    </source>
</reference>
<organism evidence="2 3">
    <name type="scientific">Solihabitans fulvus</name>
    <dbReference type="NCBI Taxonomy" id="1892852"/>
    <lineage>
        <taxon>Bacteria</taxon>
        <taxon>Bacillati</taxon>
        <taxon>Actinomycetota</taxon>
        <taxon>Actinomycetes</taxon>
        <taxon>Pseudonocardiales</taxon>
        <taxon>Pseudonocardiaceae</taxon>
        <taxon>Solihabitans</taxon>
    </lineage>
</organism>